<dbReference type="InterPro" id="IPR037171">
    <property type="entry name" value="NagB/RpiA_transferase-like"/>
</dbReference>
<dbReference type="Gene3D" id="3.40.50.1360">
    <property type="match status" value="1"/>
</dbReference>
<dbReference type="STRING" id="246404.A0A507FH42"/>
<dbReference type="NCBIfam" id="NF001924">
    <property type="entry name" value="PRK00702.1"/>
    <property type="match status" value="1"/>
</dbReference>
<evidence type="ECO:0000256" key="5">
    <source>
        <dbReference type="ARBA" id="ARBA00019150"/>
    </source>
</evidence>
<evidence type="ECO:0000313" key="10">
    <source>
        <dbReference type="Proteomes" id="UP000320333"/>
    </source>
</evidence>
<dbReference type="GO" id="GO:0009052">
    <property type="term" value="P:pentose-phosphate shunt, non-oxidative branch"/>
    <property type="evidence" value="ECO:0007669"/>
    <property type="project" value="InterPro"/>
</dbReference>
<dbReference type="InterPro" id="IPR004788">
    <property type="entry name" value="Ribose5P_isomerase_type_A"/>
</dbReference>
<dbReference type="Pfam" id="PF06026">
    <property type="entry name" value="Rib_5-P_isom_A"/>
    <property type="match status" value="1"/>
</dbReference>
<dbReference type="FunFam" id="3.40.50.1360:FF:000014">
    <property type="entry name" value="Ribose 5-phosphate isomerase"/>
    <property type="match status" value="1"/>
</dbReference>
<reference evidence="9 10" key="1">
    <citation type="journal article" date="2019" name="Sci. Rep.">
        <title>Comparative genomics of chytrid fungi reveal insights into the obligate biotrophic and pathogenic lifestyle of Synchytrium endobioticum.</title>
        <authorList>
            <person name="van de Vossenberg B.T.L.H."/>
            <person name="Warris S."/>
            <person name="Nguyen H.D.T."/>
            <person name="van Gent-Pelzer M.P.E."/>
            <person name="Joly D.L."/>
            <person name="van de Geest H.C."/>
            <person name="Bonants P.J.M."/>
            <person name="Smith D.S."/>
            <person name="Levesque C.A."/>
            <person name="van der Lee T.A.J."/>
        </authorList>
    </citation>
    <scope>NUCLEOTIDE SEQUENCE [LARGE SCALE GENOMIC DNA]</scope>
    <source>
        <strain evidence="9 10">CBS 675.73</strain>
    </source>
</reference>
<dbReference type="HAMAP" id="MF_00170">
    <property type="entry name" value="Rib_5P_isom_A"/>
    <property type="match status" value="1"/>
</dbReference>
<comment type="pathway">
    <text evidence="2">Carbohydrate degradation; pentose phosphate pathway; D-ribose 5-phosphate from D-ribulose 5-phosphate (non-oxidative stage): step 1/1.</text>
</comment>
<sequence length="252" mass="26884">MADLVEEAKKKASYAAIDEHVDSSTSVIGIGSGSTVVYCVERLAQRVKDPNSALKIKACVPTSFQSKQLIIEAGLLLADLNAHPVIDVTFDGADEIDESLNLIKGGGGCHLQEKLVAAASKKLVIVADYRKESNALGVQWTKGIPVEVIPMAYVSIQKKIESLGGTSKLRMAAPAKAGPVVTDSGNLILDVFMGILRGDAVLETHLKLIQIPGVVETGLFMDIAGWAYLGLQDGNVKRMANVTSQEKQWKSV</sequence>
<dbReference type="Gene3D" id="3.30.70.260">
    <property type="match status" value="1"/>
</dbReference>
<evidence type="ECO:0000256" key="8">
    <source>
        <dbReference type="ARBA" id="ARBA00032273"/>
    </source>
</evidence>
<dbReference type="UniPathway" id="UPA00115">
    <property type="reaction ID" value="UER00412"/>
</dbReference>
<dbReference type="SUPFAM" id="SSF75445">
    <property type="entry name" value="D-ribose-5-phosphate isomerase (RpiA), lid domain"/>
    <property type="match status" value="1"/>
</dbReference>
<comment type="caution">
    <text evidence="9">The sequence shown here is derived from an EMBL/GenBank/DDBJ whole genome shotgun (WGS) entry which is preliminary data.</text>
</comment>
<dbReference type="EC" id="5.3.1.6" evidence="4"/>
<dbReference type="Proteomes" id="UP000320333">
    <property type="component" value="Unassembled WGS sequence"/>
</dbReference>
<dbReference type="OrthoDB" id="1555531at2759"/>
<dbReference type="SUPFAM" id="SSF100950">
    <property type="entry name" value="NagB/RpiA/CoA transferase-like"/>
    <property type="match status" value="1"/>
</dbReference>
<dbReference type="EMBL" id="QEAP01000101">
    <property type="protein sequence ID" value="TPX74945.1"/>
    <property type="molecule type" value="Genomic_DNA"/>
</dbReference>
<evidence type="ECO:0000256" key="4">
    <source>
        <dbReference type="ARBA" id="ARBA00011959"/>
    </source>
</evidence>
<protein>
    <recommendedName>
        <fullName evidence="5">Ribose-5-phosphate isomerase</fullName>
        <ecNumber evidence="4">5.3.1.6</ecNumber>
    </recommendedName>
    <alternativeName>
        <fullName evidence="8">D-ribose-5-phosphate ketol-isomerase</fullName>
    </alternativeName>
    <alternativeName>
        <fullName evidence="7">Phosphoriboisomerase</fullName>
    </alternativeName>
</protein>
<dbReference type="GO" id="GO:0006014">
    <property type="term" value="P:D-ribose metabolic process"/>
    <property type="evidence" value="ECO:0007669"/>
    <property type="project" value="TreeGrafter"/>
</dbReference>
<evidence type="ECO:0000256" key="3">
    <source>
        <dbReference type="ARBA" id="ARBA00008088"/>
    </source>
</evidence>
<evidence type="ECO:0000313" key="9">
    <source>
        <dbReference type="EMBL" id="TPX74945.1"/>
    </source>
</evidence>
<dbReference type="GO" id="GO:0005737">
    <property type="term" value="C:cytoplasm"/>
    <property type="evidence" value="ECO:0007669"/>
    <property type="project" value="TreeGrafter"/>
</dbReference>
<evidence type="ECO:0000256" key="7">
    <source>
        <dbReference type="ARBA" id="ARBA00029734"/>
    </source>
</evidence>
<evidence type="ECO:0000256" key="1">
    <source>
        <dbReference type="ARBA" id="ARBA00001713"/>
    </source>
</evidence>
<comment type="similarity">
    <text evidence="3">Belongs to the ribose 5-phosphate isomerase family.</text>
</comment>
<proteinExistence type="inferred from homology"/>
<accession>A0A507FH42</accession>
<organism evidence="9 10">
    <name type="scientific">Chytriomyces confervae</name>
    <dbReference type="NCBI Taxonomy" id="246404"/>
    <lineage>
        <taxon>Eukaryota</taxon>
        <taxon>Fungi</taxon>
        <taxon>Fungi incertae sedis</taxon>
        <taxon>Chytridiomycota</taxon>
        <taxon>Chytridiomycota incertae sedis</taxon>
        <taxon>Chytridiomycetes</taxon>
        <taxon>Chytridiales</taxon>
        <taxon>Chytriomycetaceae</taxon>
        <taxon>Chytriomyces</taxon>
    </lineage>
</organism>
<dbReference type="AlphaFoldDB" id="A0A507FH42"/>
<name>A0A507FH42_9FUNG</name>
<dbReference type="NCBIfam" id="TIGR00021">
    <property type="entry name" value="rpiA"/>
    <property type="match status" value="1"/>
</dbReference>
<dbReference type="InterPro" id="IPR020672">
    <property type="entry name" value="Ribose5P_isomerase_typA_subgr"/>
</dbReference>
<evidence type="ECO:0000256" key="6">
    <source>
        <dbReference type="ARBA" id="ARBA00023235"/>
    </source>
</evidence>
<keyword evidence="6 9" id="KW-0413">Isomerase</keyword>
<dbReference type="PANTHER" id="PTHR11934">
    <property type="entry name" value="RIBOSE-5-PHOSPHATE ISOMERASE"/>
    <property type="match status" value="1"/>
</dbReference>
<dbReference type="CDD" id="cd01398">
    <property type="entry name" value="RPI_A"/>
    <property type="match status" value="1"/>
</dbReference>
<dbReference type="PANTHER" id="PTHR11934:SF0">
    <property type="entry name" value="RIBOSE-5-PHOSPHATE ISOMERASE"/>
    <property type="match status" value="1"/>
</dbReference>
<comment type="catalytic activity">
    <reaction evidence="1">
        <text>aldehydo-D-ribose 5-phosphate = D-ribulose 5-phosphate</text>
        <dbReference type="Rhea" id="RHEA:14657"/>
        <dbReference type="ChEBI" id="CHEBI:58121"/>
        <dbReference type="ChEBI" id="CHEBI:58273"/>
        <dbReference type="EC" id="5.3.1.6"/>
    </reaction>
</comment>
<keyword evidence="10" id="KW-1185">Reference proteome</keyword>
<gene>
    <name evidence="9" type="primary">RKI1</name>
    <name evidence="9" type="ORF">CcCBS67573_g03784</name>
</gene>
<dbReference type="GO" id="GO:0004751">
    <property type="term" value="F:ribose-5-phosphate isomerase activity"/>
    <property type="evidence" value="ECO:0007669"/>
    <property type="project" value="UniProtKB-EC"/>
</dbReference>
<evidence type="ECO:0000256" key="2">
    <source>
        <dbReference type="ARBA" id="ARBA00004988"/>
    </source>
</evidence>
<dbReference type="FunFam" id="3.30.70.260:FF:000018">
    <property type="entry name" value="Ribose-5-phosphate isomerase A"/>
    <property type="match status" value="1"/>
</dbReference>